<feature type="domain" description="Aldehyde dehydrogenase" evidence="7">
    <location>
        <begin position="15"/>
        <end position="467"/>
    </location>
</feature>
<comment type="caution">
    <text evidence="8">The sequence shown here is derived from an EMBL/GenBank/DDBJ whole genome shotgun (WGS) entry which is preliminary data.</text>
</comment>
<name>A0A0X3V5C3_9ACTN</name>
<dbReference type="InterPro" id="IPR015590">
    <property type="entry name" value="Aldehyde_DH_dom"/>
</dbReference>
<gene>
    <name evidence="8" type="ORF">ADL15_08670</name>
</gene>
<reference evidence="8 9" key="1">
    <citation type="submission" date="2015-10" db="EMBL/GenBank/DDBJ databases">
        <authorList>
            <person name="Gilbert D.G."/>
        </authorList>
    </citation>
    <scope>NUCLEOTIDE SEQUENCE [LARGE SCALE GENOMIC DNA]</scope>
    <source>
        <strain evidence="8 9">NRRL B-16712</strain>
    </source>
</reference>
<dbReference type="AlphaFoldDB" id="A0A0X3V5C3"/>
<sequence length="469" mass="48708">MTSEFREQLYIGGAWVPPDSSERIEVENPYTEQVIGAVPAGTAEDVNLAVSAARQAFDGWSALPITERGAALDRLHQALAARAAEIARTVGLELGTPLKIAQAVQAGLPLTVLRGYADLALRQAEEQTIGNSLIVREAAGVVGAITPWNYPLHQVVAKVGAALAAGCTVVLKPSELTPLVAYLLADAADEAGLPPGVLNLVTGTGQAVGAAIAGHPDIDMISFTGSTATGRAITHAAADRIAKVSLELGGKSANVILDDADLVKAVKVGVGNAFLNSGQTCTAWTRMLVHRSHYDEAVTLAAKTAAGYPVGDPFDPATRLGPLVSATQRERVRGFIERATARLVAGGLDAPVPDTGYFVAPTVFADVDPESELAQEEIFGPVLSIIPFDTDDEAVAIANNSKYGLAGGVWGGAEHALAVARRIRTGAVDVNGGAFNPLAPFGGYKQSGVGRELGTFGLEEFQQVKAIQR</sequence>
<dbReference type="Gene3D" id="3.40.605.10">
    <property type="entry name" value="Aldehyde Dehydrogenase, Chain A, domain 1"/>
    <property type="match status" value="1"/>
</dbReference>
<organism evidence="8 9">
    <name type="scientific">Actinoplanes awajinensis subsp. mycoplanecinus</name>
    <dbReference type="NCBI Taxonomy" id="135947"/>
    <lineage>
        <taxon>Bacteria</taxon>
        <taxon>Bacillati</taxon>
        <taxon>Actinomycetota</taxon>
        <taxon>Actinomycetes</taxon>
        <taxon>Micromonosporales</taxon>
        <taxon>Micromonosporaceae</taxon>
        <taxon>Actinoplanes</taxon>
    </lineage>
</organism>
<dbReference type="PROSITE" id="PS00687">
    <property type="entry name" value="ALDEHYDE_DEHYDR_GLU"/>
    <property type="match status" value="1"/>
</dbReference>
<dbReference type="InterPro" id="IPR016160">
    <property type="entry name" value="Ald_DH_CS_CYS"/>
</dbReference>
<keyword evidence="2 6" id="KW-0560">Oxidoreductase</keyword>
<evidence type="ECO:0000259" key="7">
    <source>
        <dbReference type="Pfam" id="PF00171"/>
    </source>
</evidence>
<dbReference type="PANTHER" id="PTHR42804">
    <property type="entry name" value="ALDEHYDE DEHYDROGENASE"/>
    <property type="match status" value="1"/>
</dbReference>
<dbReference type="InterPro" id="IPR016163">
    <property type="entry name" value="Ald_DH_C"/>
</dbReference>
<dbReference type="SUPFAM" id="SSF53720">
    <property type="entry name" value="ALDH-like"/>
    <property type="match status" value="1"/>
</dbReference>
<comment type="catalytic activity">
    <reaction evidence="4">
        <text>an aldehyde + NAD(+) + H2O = a carboxylate + NADH + 2 H(+)</text>
        <dbReference type="Rhea" id="RHEA:16185"/>
        <dbReference type="ChEBI" id="CHEBI:15377"/>
        <dbReference type="ChEBI" id="CHEBI:15378"/>
        <dbReference type="ChEBI" id="CHEBI:17478"/>
        <dbReference type="ChEBI" id="CHEBI:29067"/>
        <dbReference type="ChEBI" id="CHEBI:57540"/>
        <dbReference type="ChEBI" id="CHEBI:57945"/>
        <dbReference type="EC" id="1.2.1.3"/>
    </reaction>
</comment>
<dbReference type="FunFam" id="3.40.605.10:FF:000007">
    <property type="entry name" value="NAD/NADP-dependent betaine aldehyde dehydrogenase"/>
    <property type="match status" value="1"/>
</dbReference>
<dbReference type="OrthoDB" id="3495787at2"/>
<dbReference type="InterPro" id="IPR016161">
    <property type="entry name" value="Ald_DH/histidinol_DH"/>
</dbReference>
<evidence type="ECO:0000313" key="8">
    <source>
        <dbReference type="EMBL" id="KUL39930.1"/>
    </source>
</evidence>
<dbReference type="Pfam" id="PF00171">
    <property type="entry name" value="Aldedh"/>
    <property type="match status" value="1"/>
</dbReference>
<evidence type="ECO:0000256" key="5">
    <source>
        <dbReference type="PROSITE-ProRule" id="PRU10007"/>
    </source>
</evidence>
<dbReference type="Proteomes" id="UP000053244">
    <property type="component" value="Unassembled WGS sequence"/>
</dbReference>
<dbReference type="EMBL" id="LLZH01000039">
    <property type="protein sequence ID" value="KUL39930.1"/>
    <property type="molecule type" value="Genomic_DNA"/>
</dbReference>
<evidence type="ECO:0000256" key="3">
    <source>
        <dbReference type="ARBA" id="ARBA00024226"/>
    </source>
</evidence>
<feature type="active site" evidence="5">
    <location>
        <position position="247"/>
    </location>
</feature>
<evidence type="ECO:0000256" key="6">
    <source>
        <dbReference type="RuleBase" id="RU003345"/>
    </source>
</evidence>
<evidence type="ECO:0000256" key="2">
    <source>
        <dbReference type="ARBA" id="ARBA00023002"/>
    </source>
</evidence>
<dbReference type="CDD" id="cd07138">
    <property type="entry name" value="ALDH_CddD_SSP0762"/>
    <property type="match status" value="1"/>
</dbReference>
<dbReference type="Gene3D" id="3.40.309.10">
    <property type="entry name" value="Aldehyde Dehydrogenase, Chain A, domain 2"/>
    <property type="match status" value="1"/>
</dbReference>
<dbReference type="InterPro" id="IPR016162">
    <property type="entry name" value="Ald_DH_N"/>
</dbReference>
<dbReference type="EC" id="1.2.1.3" evidence="3"/>
<protein>
    <recommendedName>
        <fullName evidence="3">aldehyde dehydrogenase (NAD(+))</fullName>
        <ecNumber evidence="3">1.2.1.3</ecNumber>
    </recommendedName>
</protein>
<evidence type="ECO:0000256" key="1">
    <source>
        <dbReference type="ARBA" id="ARBA00009986"/>
    </source>
</evidence>
<dbReference type="InterPro" id="IPR029510">
    <property type="entry name" value="Ald_DH_CS_GLU"/>
</dbReference>
<dbReference type="PROSITE" id="PS00070">
    <property type="entry name" value="ALDEHYDE_DEHYDR_CYS"/>
    <property type="match status" value="1"/>
</dbReference>
<evidence type="ECO:0000256" key="4">
    <source>
        <dbReference type="ARBA" id="ARBA00049194"/>
    </source>
</evidence>
<accession>A0A0X3V5C3</accession>
<dbReference type="GO" id="GO:0004029">
    <property type="term" value="F:aldehyde dehydrogenase (NAD+) activity"/>
    <property type="evidence" value="ECO:0007669"/>
    <property type="project" value="UniProtKB-EC"/>
</dbReference>
<dbReference type="RefSeq" id="WP_067686858.1">
    <property type="nucleotide sequence ID" value="NZ_LLZH01000039.1"/>
</dbReference>
<evidence type="ECO:0000313" key="9">
    <source>
        <dbReference type="Proteomes" id="UP000053244"/>
    </source>
</evidence>
<proteinExistence type="inferred from homology"/>
<keyword evidence="9" id="KW-1185">Reference proteome</keyword>
<dbReference type="PANTHER" id="PTHR42804:SF1">
    <property type="entry name" value="ALDEHYDE DEHYDROGENASE-RELATED"/>
    <property type="match status" value="1"/>
</dbReference>
<comment type="similarity">
    <text evidence="1 6">Belongs to the aldehyde dehydrogenase family.</text>
</comment>